<sequence length="528" mass="58429">MAATPKAWNAPDWYPERPSTQPAGPEAWCYTDKFSYLPGEHVQVHGIASTETVTLRVVRDGARPELVLKQELAAQWAPTPDDAYARGCDWPLLTTLEVDPDCQSGLYLVIITAGTGRDRWEREHFFVVRAPRPQSPYAFLLTTSTLLAYNDWGGANHYRGLGDDPLVDVPSPYSAVRRPIARGILRKPDGAPRSRLETPLGPFEHPRYEVWEWARLRGFSRHHADAFWATYERPFAVWAEREGITLDYLTQMDLHEDPTVLDGYRCLVVVGHDEYWSAQMRRTVDAFVDGGGNVARFAGNFTWQVRIADGIQTCFKAPEKDPVFGTPQQELTTTSWDNPVTGYPSATTFGLRGLNGVYAGFGTASPRGHGGLVIYRPEHWALEGSDLYYGDLLGGAPSRVATFEVDGVDYTFAGGLPFATGTDDAPADLEIIAMGPAIQAEVDRWDGTVPLGDVEDFDGAATFRPHELDGRGRPRPGYGSAMMATFSRGKGTVFNAGVCEWVAGLIHQDWFVEQVTRTVLRRLGDAGR</sequence>
<dbReference type="EMBL" id="CP047156">
    <property type="protein sequence ID" value="QHC00917.1"/>
    <property type="molecule type" value="Genomic_DNA"/>
</dbReference>
<dbReference type="OrthoDB" id="505641at2"/>
<dbReference type="KEGG" id="eke:EK0264_11895"/>
<feature type="region of interest" description="Disordered" evidence="1">
    <location>
        <begin position="1"/>
        <end position="21"/>
    </location>
</feature>
<dbReference type="AlphaFoldDB" id="A0A7L4YQT8"/>
<dbReference type="InParanoid" id="A0A7L4YQT8"/>
<dbReference type="InterPro" id="IPR046540">
    <property type="entry name" value="DMFA2_C"/>
</dbReference>
<dbReference type="Proteomes" id="UP000463857">
    <property type="component" value="Chromosome"/>
</dbReference>
<name>A0A7L4YQT8_9ACTN</name>
<reference evidence="3 4" key="1">
    <citation type="journal article" date="2018" name="Int. J. Syst. Evol. Microbiol.">
        <title>Epidermidibacterium keratini gen. nov., sp. nov., a member of the family Sporichthyaceae, isolated from keratin epidermis.</title>
        <authorList>
            <person name="Lee D.G."/>
            <person name="Trujillo M.E."/>
            <person name="Kang S."/>
            <person name="Nam J.J."/>
            <person name="Kim Y.J."/>
        </authorList>
    </citation>
    <scope>NUCLEOTIDE SEQUENCE [LARGE SCALE GENOMIC DNA]</scope>
    <source>
        <strain evidence="3 4">EPI-7</strain>
    </source>
</reference>
<evidence type="ECO:0000313" key="4">
    <source>
        <dbReference type="Proteomes" id="UP000463857"/>
    </source>
</evidence>
<feature type="domain" description="N,N-dimethylformamidase beta subunit-like C-terminal" evidence="2">
    <location>
        <begin position="73"/>
        <end position="506"/>
    </location>
</feature>
<keyword evidence="4" id="KW-1185">Reference proteome</keyword>
<gene>
    <name evidence="3" type="ORF">EK0264_11895</name>
</gene>
<evidence type="ECO:0000259" key="2">
    <source>
        <dbReference type="Pfam" id="PF20254"/>
    </source>
</evidence>
<organism evidence="3 4">
    <name type="scientific">Epidermidibacterium keratini</name>
    <dbReference type="NCBI Taxonomy" id="1891644"/>
    <lineage>
        <taxon>Bacteria</taxon>
        <taxon>Bacillati</taxon>
        <taxon>Actinomycetota</taxon>
        <taxon>Actinomycetes</taxon>
        <taxon>Sporichthyales</taxon>
        <taxon>Sporichthyaceae</taxon>
        <taxon>Epidermidibacterium</taxon>
    </lineage>
</organism>
<dbReference type="Pfam" id="PF20254">
    <property type="entry name" value="DMFA2_C"/>
    <property type="match status" value="1"/>
</dbReference>
<evidence type="ECO:0000256" key="1">
    <source>
        <dbReference type="SAM" id="MobiDB-lite"/>
    </source>
</evidence>
<evidence type="ECO:0000313" key="3">
    <source>
        <dbReference type="EMBL" id="QHC00917.1"/>
    </source>
</evidence>
<dbReference type="RefSeq" id="WP_159545873.1">
    <property type="nucleotide sequence ID" value="NZ_CP047156.1"/>
</dbReference>
<accession>A0A7L4YQT8</accession>
<proteinExistence type="predicted"/>
<protein>
    <recommendedName>
        <fullName evidence="2">N,N-dimethylformamidase beta subunit-like C-terminal domain-containing protein</fullName>
    </recommendedName>
</protein>